<keyword evidence="2" id="KW-0646">Protease inhibitor</keyword>
<dbReference type="OMA" id="FMNSFTV"/>
<dbReference type="SUPFAM" id="SSF81296">
    <property type="entry name" value="E set domains"/>
    <property type="match status" value="1"/>
</dbReference>
<dbReference type="InterPro" id="IPR041555">
    <property type="entry name" value="MG3"/>
</dbReference>
<evidence type="ECO:0000256" key="3">
    <source>
        <dbReference type="ARBA" id="ARBA00022729"/>
    </source>
</evidence>
<feature type="domain" description="Alpha-macroglobulin receptor-binding" evidence="15">
    <location>
        <begin position="1366"/>
        <end position="1456"/>
    </location>
</feature>
<evidence type="ECO:0000256" key="9">
    <source>
        <dbReference type="ARBA" id="ARBA00057615"/>
    </source>
</evidence>
<protein>
    <recommendedName>
        <fullName evidence="11">TEP1-F</fullName>
    </recommendedName>
</protein>
<dbReference type="SUPFAM" id="SSF49410">
    <property type="entry name" value="Alpha-macroglobulin receptor domain"/>
    <property type="match status" value="1"/>
</dbReference>
<dbReference type="STRING" id="7244.B4M909"/>
<dbReference type="PhylomeDB" id="B4M909"/>
<dbReference type="InterPro" id="IPR019742">
    <property type="entry name" value="MacrogloblnA2_CS"/>
</dbReference>
<dbReference type="FunFam" id="2.60.40.10:FF:000155">
    <property type="entry name" value="complement C3 isoform X1"/>
    <property type="match status" value="1"/>
</dbReference>
<dbReference type="FunFam" id="2.60.40.690:FF:000003">
    <property type="entry name" value="Thioester-containing protein 2, isoform B"/>
    <property type="match status" value="1"/>
</dbReference>
<dbReference type="PANTHER" id="PTHR11412">
    <property type="entry name" value="MACROGLOBULIN / COMPLEMENT"/>
    <property type="match status" value="1"/>
</dbReference>
<dbReference type="GO" id="GO:0002376">
    <property type="term" value="P:immune system process"/>
    <property type="evidence" value="ECO:0007669"/>
    <property type="project" value="UniProtKB-KW"/>
</dbReference>
<keyword evidence="17" id="KW-1185">Reference proteome</keyword>
<dbReference type="GO" id="GO:0004867">
    <property type="term" value="F:serine-type endopeptidase inhibitor activity"/>
    <property type="evidence" value="ECO:0007669"/>
    <property type="project" value="UniProtKB-KW"/>
</dbReference>
<evidence type="ECO:0000256" key="2">
    <source>
        <dbReference type="ARBA" id="ARBA00022690"/>
    </source>
</evidence>
<evidence type="ECO:0000259" key="15">
    <source>
        <dbReference type="SMART" id="SM01361"/>
    </source>
</evidence>
<dbReference type="InterPro" id="IPR011626">
    <property type="entry name" value="Alpha-macroglobulin_TED"/>
</dbReference>
<evidence type="ECO:0000256" key="10">
    <source>
        <dbReference type="ARBA" id="ARBA00063781"/>
    </source>
</evidence>
<dbReference type="CTD" id="35248"/>
<feature type="domain" description="Alpha-2-macroglobulin" evidence="14">
    <location>
        <begin position="744"/>
        <end position="835"/>
    </location>
</feature>
<dbReference type="Gene3D" id="2.60.40.1940">
    <property type="match status" value="1"/>
</dbReference>
<dbReference type="Gene3D" id="1.50.10.20">
    <property type="match status" value="1"/>
</dbReference>
<feature type="chain" id="PRO_5002814787" description="TEP1-F" evidence="12">
    <location>
        <begin position="29"/>
        <end position="1475"/>
    </location>
</feature>
<evidence type="ECO:0000256" key="5">
    <source>
        <dbReference type="ARBA" id="ARBA00022900"/>
    </source>
</evidence>
<reference evidence="16 17" key="1">
    <citation type="journal article" date="2007" name="Nature">
        <title>Evolution of genes and genomes on the Drosophila phylogeny.</title>
        <authorList>
            <consortium name="Drosophila 12 Genomes Consortium"/>
            <person name="Clark A.G."/>
            <person name="Eisen M.B."/>
            <person name="Smith D.R."/>
            <person name="Bergman C.M."/>
            <person name="Oliver B."/>
            <person name="Markow T.A."/>
            <person name="Kaufman T.C."/>
            <person name="Kellis M."/>
            <person name="Gelbart W."/>
            <person name="Iyer V.N."/>
            <person name="Pollard D.A."/>
            <person name="Sackton T.B."/>
            <person name="Larracuente A.M."/>
            <person name="Singh N.D."/>
            <person name="Abad J.P."/>
            <person name="Abt D.N."/>
            <person name="Adryan B."/>
            <person name="Aguade M."/>
            <person name="Akashi H."/>
            <person name="Anderson W.W."/>
            <person name="Aquadro C.F."/>
            <person name="Ardell D.H."/>
            <person name="Arguello R."/>
            <person name="Artieri C.G."/>
            <person name="Barbash D.A."/>
            <person name="Barker D."/>
            <person name="Barsanti P."/>
            <person name="Batterham P."/>
            <person name="Batzoglou S."/>
            <person name="Begun D."/>
            <person name="Bhutkar A."/>
            <person name="Blanco E."/>
            <person name="Bosak S.A."/>
            <person name="Bradley R.K."/>
            <person name="Brand A.D."/>
            <person name="Brent M.R."/>
            <person name="Brooks A.N."/>
            <person name="Brown R.H."/>
            <person name="Butlin R.K."/>
            <person name="Caggese C."/>
            <person name="Calvi B.R."/>
            <person name="Bernardo de Carvalho A."/>
            <person name="Caspi A."/>
            <person name="Castrezana S."/>
            <person name="Celniker S.E."/>
            <person name="Chang J.L."/>
            <person name="Chapple C."/>
            <person name="Chatterji S."/>
            <person name="Chinwalla A."/>
            <person name="Civetta A."/>
            <person name="Clifton S.W."/>
            <person name="Comeron J.M."/>
            <person name="Costello J.C."/>
            <person name="Coyne J.A."/>
            <person name="Daub J."/>
            <person name="David R.G."/>
            <person name="Delcher A.L."/>
            <person name="Delehaunty K."/>
            <person name="Do C.B."/>
            <person name="Ebling H."/>
            <person name="Edwards K."/>
            <person name="Eickbush T."/>
            <person name="Evans J.D."/>
            <person name="Filipski A."/>
            <person name="Findeiss S."/>
            <person name="Freyhult E."/>
            <person name="Fulton L."/>
            <person name="Fulton R."/>
            <person name="Garcia A.C."/>
            <person name="Gardiner A."/>
            <person name="Garfield D.A."/>
            <person name="Garvin B.E."/>
            <person name="Gibson G."/>
            <person name="Gilbert D."/>
            <person name="Gnerre S."/>
            <person name="Godfrey J."/>
            <person name="Good R."/>
            <person name="Gotea V."/>
            <person name="Gravely B."/>
            <person name="Greenberg A.J."/>
            <person name="Griffiths-Jones S."/>
            <person name="Gross S."/>
            <person name="Guigo R."/>
            <person name="Gustafson E.A."/>
            <person name="Haerty W."/>
            <person name="Hahn M.W."/>
            <person name="Halligan D.L."/>
            <person name="Halpern A.L."/>
            <person name="Halter G.M."/>
            <person name="Han M.V."/>
            <person name="Heger A."/>
            <person name="Hillier L."/>
            <person name="Hinrichs A.S."/>
            <person name="Holmes I."/>
            <person name="Hoskins R.A."/>
            <person name="Hubisz M.J."/>
            <person name="Hultmark D."/>
            <person name="Huntley M.A."/>
            <person name="Jaffe D.B."/>
            <person name="Jagadeeshan S."/>
            <person name="Jeck W.R."/>
            <person name="Johnson J."/>
            <person name="Jones C.D."/>
            <person name="Jordan W.C."/>
            <person name="Karpen G.H."/>
            <person name="Kataoka E."/>
            <person name="Keightley P.D."/>
            <person name="Kheradpour P."/>
            <person name="Kirkness E.F."/>
            <person name="Koerich L.B."/>
            <person name="Kristiansen K."/>
            <person name="Kudrna D."/>
            <person name="Kulathinal R.J."/>
            <person name="Kumar S."/>
            <person name="Kwok R."/>
            <person name="Lander E."/>
            <person name="Langley C.H."/>
            <person name="Lapoint R."/>
            <person name="Lazzaro B.P."/>
            <person name="Lee S.J."/>
            <person name="Levesque L."/>
            <person name="Li R."/>
            <person name="Lin C.F."/>
            <person name="Lin M.F."/>
            <person name="Lindblad-Toh K."/>
            <person name="Llopart A."/>
            <person name="Long M."/>
            <person name="Low L."/>
            <person name="Lozovsky E."/>
            <person name="Lu J."/>
            <person name="Luo M."/>
            <person name="Machado C.A."/>
            <person name="Makalowski W."/>
            <person name="Marzo M."/>
            <person name="Matsuda M."/>
            <person name="Matzkin L."/>
            <person name="McAllister B."/>
            <person name="McBride C.S."/>
            <person name="McKernan B."/>
            <person name="McKernan K."/>
            <person name="Mendez-Lago M."/>
            <person name="Minx P."/>
            <person name="Mollenhauer M.U."/>
            <person name="Montooth K."/>
            <person name="Mount S.M."/>
            <person name="Mu X."/>
            <person name="Myers E."/>
            <person name="Negre B."/>
            <person name="Newfeld S."/>
            <person name="Nielsen R."/>
            <person name="Noor M.A."/>
            <person name="O'Grady P."/>
            <person name="Pachter L."/>
            <person name="Papaceit M."/>
            <person name="Parisi M.J."/>
            <person name="Parisi M."/>
            <person name="Parts L."/>
            <person name="Pedersen J.S."/>
            <person name="Pesole G."/>
            <person name="Phillippy A.M."/>
            <person name="Ponting C.P."/>
            <person name="Pop M."/>
            <person name="Porcelli D."/>
            <person name="Powell J.R."/>
            <person name="Prohaska S."/>
            <person name="Pruitt K."/>
            <person name="Puig M."/>
            <person name="Quesneville H."/>
            <person name="Ram K.R."/>
            <person name="Rand D."/>
            <person name="Rasmussen M.D."/>
            <person name="Reed L.K."/>
            <person name="Reenan R."/>
            <person name="Reily A."/>
            <person name="Remington K.A."/>
            <person name="Rieger T.T."/>
            <person name="Ritchie M.G."/>
            <person name="Robin C."/>
            <person name="Rogers Y.H."/>
            <person name="Rohde C."/>
            <person name="Rozas J."/>
            <person name="Rubenfield M.J."/>
            <person name="Ruiz A."/>
            <person name="Russo S."/>
            <person name="Salzberg S.L."/>
            <person name="Sanchez-Gracia A."/>
            <person name="Saranga D.J."/>
            <person name="Sato H."/>
            <person name="Schaeffer S.W."/>
            <person name="Schatz M.C."/>
            <person name="Schlenke T."/>
            <person name="Schwartz R."/>
            <person name="Segarra C."/>
            <person name="Singh R.S."/>
            <person name="Sirot L."/>
            <person name="Sirota M."/>
            <person name="Sisneros N.B."/>
            <person name="Smith C.D."/>
            <person name="Smith T.F."/>
            <person name="Spieth J."/>
            <person name="Stage D.E."/>
            <person name="Stark A."/>
            <person name="Stephan W."/>
            <person name="Strausberg R.L."/>
            <person name="Strempel S."/>
            <person name="Sturgill D."/>
            <person name="Sutton G."/>
            <person name="Sutton G.G."/>
            <person name="Tao W."/>
            <person name="Teichmann S."/>
            <person name="Tobari Y.N."/>
            <person name="Tomimura Y."/>
            <person name="Tsolas J.M."/>
            <person name="Valente V.L."/>
            <person name="Venter E."/>
            <person name="Venter J.C."/>
            <person name="Vicario S."/>
            <person name="Vieira F.G."/>
            <person name="Vilella A.J."/>
            <person name="Villasante A."/>
            <person name="Walenz B."/>
            <person name="Wang J."/>
            <person name="Wasserman M."/>
            <person name="Watts T."/>
            <person name="Wilson D."/>
            <person name="Wilson R.K."/>
            <person name="Wing R.A."/>
            <person name="Wolfner M.F."/>
            <person name="Wong A."/>
            <person name="Wong G.K."/>
            <person name="Wu C.I."/>
            <person name="Wu G."/>
            <person name="Yamamoto D."/>
            <person name="Yang H.P."/>
            <person name="Yang S.P."/>
            <person name="Yorke J.A."/>
            <person name="Yoshida K."/>
            <person name="Zdobnov E."/>
            <person name="Zhang P."/>
            <person name="Zhang Y."/>
            <person name="Zimin A.V."/>
            <person name="Baldwin J."/>
            <person name="Abdouelleil A."/>
            <person name="Abdulkadir J."/>
            <person name="Abebe A."/>
            <person name="Abera B."/>
            <person name="Abreu J."/>
            <person name="Acer S.C."/>
            <person name="Aftuck L."/>
            <person name="Alexander A."/>
            <person name="An P."/>
            <person name="Anderson E."/>
            <person name="Anderson S."/>
            <person name="Arachi H."/>
            <person name="Azer M."/>
            <person name="Bachantsang P."/>
            <person name="Barry A."/>
            <person name="Bayul T."/>
            <person name="Berlin A."/>
            <person name="Bessette D."/>
            <person name="Bloom T."/>
            <person name="Blye J."/>
            <person name="Boguslavskiy L."/>
            <person name="Bonnet C."/>
            <person name="Boukhgalter B."/>
            <person name="Bourzgui I."/>
            <person name="Brown A."/>
            <person name="Cahill P."/>
            <person name="Channer S."/>
            <person name="Cheshatsang Y."/>
            <person name="Chuda L."/>
            <person name="Citroen M."/>
            <person name="Collymore A."/>
            <person name="Cooke P."/>
            <person name="Costello M."/>
            <person name="D'Aco K."/>
            <person name="Daza R."/>
            <person name="De Haan G."/>
            <person name="DeGray S."/>
            <person name="DeMaso C."/>
            <person name="Dhargay N."/>
            <person name="Dooley K."/>
            <person name="Dooley E."/>
            <person name="Doricent M."/>
            <person name="Dorje P."/>
            <person name="Dorjee K."/>
            <person name="Dupes A."/>
            <person name="Elong R."/>
            <person name="Falk J."/>
            <person name="Farina A."/>
            <person name="Faro S."/>
            <person name="Ferguson D."/>
            <person name="Fisher S."/>
            <person name="Foley C.D."/>
            <person name="Franke A."/>
            <person name="Friedrich D."/>
            <person name="Gadbois L."/>
            <person name="Gearin G."/>
            <person name="Gearin C.R."/>
            <person name="Giannoukos G."/>
            <person name="Goode T."/>
            <person name="Graham J."/>
            <person name="Grandbois E."/>
            <person name="Grewal S."/>
            <person name="Gyaltsen K."/>
            <person name="Hafez N."/>
            <person name="Hagos B."/>
            <person name="Hall J."/>
            <person name="Henson C."/>
            <person name="Hollinger A."/>
            <person name="Honan T."/>
            <person name="Huard M.D."/>
            <person name="Hughes L."/>
            <person name="Hurhula B."/>
            <person name="Husby M.E."/>
            <person name="Kamat A."/>
            <person name="Kanga B."/>
            <person name="Kashin S."/>
            <person name="Khazanovich D."/>
            <person name="Kisner P."/>
            <person name="Lance K."/>
            <person name="Lara M."/>
            <person name="Lee W."/>
            <person name="Lennon N."/>
            <person name="Letendre F."/>
            <person name="LeVine R."/>
            <person name="Lipovsky A."/>
            <person name="Liu X."/>
            <person name="Liu J."/>
            <person name="Liu S."/>
            <person name="Lokyitsang T."/>
            <person name="Lokyitsang Y."/>
            <person name="Lubonja R."/>
            <person name="Lui A."/>
            <person name="MacDonald P."/>
            <person name="Magnisalis V."/>
            <person name="Maru K."/>
            <person name="Matthews C."/>
            <person name="McCusker W."/>
            <person name="McDonough S."/>
            <person name="Mehta T."/>
            <person name="Meldrim J."/>
            <person name="Meneus L."/>
            <person name="Mihai O."/>
            <person name="Mihalev A."/>
            <person name="Mihova T."/>
            <person name="Mittelman R."/>
            <person name="Mlenga V."/>
            <person name="Montmayeur A."/>
            <person name="Mulrain L."/>
            <person name="Navidi A."/>
            <person name="Naylor J."/>
            <person name="Negash T."/>
            <person name="Nguyen T."/>
            <person name="Nguyen N."/>
            <person name="Nicol R."/>
            <person name="Norbu C."/>
            <person name="Norbu N."/>
            <person name="Novod N."/>
            <person name="O'Neill B."/>
            <person name="Osman S."/>
            <person name="Markiewicz E."/>
            <person name="Oyono O.L."/>
            <person name="Patti C."/>
            <person name="Phunkhang P."/>
            <person name="Pierre F."/>
            <person name="Priest M."/>
            <person name="Raghuraman S."/>
            <person name="Rege F."/>
            <person name="Reyes R."/>
            <person name="Rise C."/>
            <person name="Rogov P."/>
            <person name="Ross K."/>
            <person name="Ryan E."/>
            <person name="Settipalli S."/>
            <person name="Shea T."/>
            <person name="Sherpa N."/>
            <person name="Shi L."/>
            <person name="Shih D."/>
            <person name="Sparrow T."/>
            <person name="Spaulding J."/>
            <person name="Stalker J."/>
            <person name="Stange-Thomann N."/>
            <person name="Stavropoulos S."/>
            <person name="Stone C."/>
            <person name="Strader C."/>
            <person name="Tesfaye S."/>
            <person name="Thomson T."/>
            <person name="Thoulutsang Y."/>
            <person name="Thoulutsang D."/>
            <person name="Topham K."/>
            <person name="Topping I."/>
            <person name="Tsamla T."/>
            <person name="Vassiliev H."/>
            <person name="Vo A."/>
            <person name="Wangchuk T."/>
            <person name="Wangdi T."/>
            <person name="Weiand M."/>
            <person name="Wilkinson J."/>
            <person name="Wilson A."/>
            <person name="Yadav S."/>
            <person name="Young G."/>
            <person name="Yu Q."/>
            <person name="Zembek L."/>
            <person name="Zhong D."/>
            <person name="Zimmer A."/>
            <person name="Zwirko Z."/>
            <person name="Jaffe D.B."/>
            <person name="Alvarez P."/>
            <person name="Brockman W."/>
            <person name="Butler J."/>
            <person name="Chin C."/>
            <person name="Gnerre S."/>
            <person name="Grabherr M."/>
            <person name="Kleber M."/>
            <person name="Mauceli E."/>
            <person name="MacCallum I."/>
        </authorList>
    </citation>
    <scope>NUCLEOTIDE SEQUENCE [LARGE SCALE GENOMIC DNA]</scope>
    <source>
        <strain evidence="17">Tucson 15010-1051.87</strain>
    </source>
</reference>
<dbReference type="KEGG" id="dvi:6633942"/>
<dbReference type="SMART" id="SM01359">
    <property type="entry name" value="A2M_N_2"/>
    <property type="match status" value="1"/>
</dbReference>
<dbReference type="GO" id="GO:0005615">
    <property type="term" value="C:extracellular space"/>
    <property type="evidence" value="ECO:0007669"/>
    <property type="project" value="InterPro"/>
</dbReference>
<dbReference type="Gene3D" id="2.60.40.1930">
    <property type="match status" value="2"/>
</dbReference>
<keyword evidence="8" id="KW-0325">Glycoprotein</keyword>
<evidence type="ECO:0000256" key="11">
    <source>
        <dbReference type="ARBA" id="ARBA00078071"/>
    </source>
</evidence>
<dbReference type="InterPro" id="IPR009048">
    <property type="entry name" value="A-macroglobulin_rcpt-bd"/>
</dbReference>
<dbReference type="Pfam" id="PF07678">
    <property type="entry name" value="TED_complement"/>
    <property type="match status" value="1"/>
</dbReference>
<dbReference type="InterPro" id="IPR036595">
    <property type="entry name" value="A-macroglobulin_rcpt-bd_sf"/>
</dbReference>
<dbReference type="InterPro" id="IPR050473">
    <property type="entry name" value="A2M/Complement_sys"/>
</dbReference>
<evidence type="ECO:0000256" key="6">
    <source>
        <dbReference type="ARBA" id="ARBA00022966"/>
    </source>
</evidence>
<evidence type="ECO:0000256" key="7">
    <source>
        <dbReference type="ARBA" id="ARBA00023157"/>
    </source>
</evidence>
<dbReference type="Pfam" id="PF17791">
    <property type="entry name" value="MG3"/>
    <property type="match status" value="1"/>
</dbReference>
<comment type="subunit">
    <text evidence="10">Heterodimer of a TEP1-N chain and an TEP1-C chain non-covalently linked. Forms a complex composed of TEP1-N and TEP1-C heterodimer, LRIM1 and APL1C; the interaction stabilizes TEP1-N and TEP1-C heterodimer, prevents its binding to tissues while circulating in the hemolymph and protects the thioester bond from hydrolysis. Mature TEP1 and to a lesser extent full-length TEP1 interact with SPCLIP1; the interaction is induced by microbial infection.</text>
</comment>
<proteinExistence type="inferred from homology"/>
<dbReference type="EMBL" id="CH940654">
    <property type="protein sequence ID" value="EDW57685.1"/>
    <property type="molecule type" value="Genomic_DNA"/>
</dbReference>
<dbReference type="InterPro" id="IPR002890">
    <property type="entry name" value="MG2"/>
</dbReference>
<dbReference type="Gene3D" id="2.60.120.1540">
    <property type="match status" value="1"/>
</dbReference>
<dbReference type="Pfam" id="PF01835">
    <property type="entry name" value="MG2"/>
    <property type="match status" value="1"/>
</dbReference>
<dbReference type="Gene3D" id="2.60.40.10">
    <property type="entry name" value="Immunoglobulins"/>
    <property type="match status" value="1"/>
</dbReference>
<dbReference type="InParanoid" id="B4M909"/>
<keyword evidence="7" id="KW-1015">Disulfide bond</keyword>
<dbReference type="SUPFAM" id="SSF48239">
    <property type="entry name" value="Terpenoid cyclases/Protein prenyltransferases"/>
    <property type="match status" value="1"/>
</dbReference>
<evidence type="ECO:0000256" key="8">
    <source>
        <dbReference type="ARBA" id="ARBA00023180"/>
    </source>
</evidence>
<dbReference type="SMART" id="SM01360">
    <property type="entry name" value="A2M"/>
    <property type="match status" value="1"/>
</dbReference>
<dbReference type="InterPro" id="IPR001599">
    <property type="entry name" value="Macroglobln_a2"/>
</dbReference>
<gene>
    <name evidence="16" type="primary">Dvir\Tep4</name>
    <name evidence="16" type="ORF">Dvir_GJ18229</name>
</gene>
<dbReference type="OrthoDB" id="9998011at2759"/>
<dbReference type="InterPro" id="IPR008930">
    <property type="entry name" value="Terpenoid_cyclase/PrenylTrfase"/>
</dbReference>
<dbReference type="InterPro" id="IPR014756">
    <property type="entry name" value="Ig_E-set"/>
</dbReference>
<dbReference type="FunCoup" id="B4M909">
    <property type="interactions" value="76"/>
</dbReference>
<dbReference type="Gene3D" id="2.20.130.20">
    <property type="match status" value="1"/>
</dbReference>
<dbReference type="InterPro" id="IPR011625">
    <property type="entry name" value="A2M_N_BRD"/>
</dbReference>
<keyword evidence="5" id="KW-0722">Serine protease inhibitor</keyword>
<feature type="signal peptide" evidence="12">
    <location>
        <begin position="1"/>
        <end position="28"/>
    </location>
</feature>
<keyword evidence="4" id="KW-0391">Immunity</keyword>
<name>B4M909_DROVI</name>
<evidence type="ECO:0000256" key="4">
    <source>
        <dbReference type="ARBA" id="ARBA00022859"/>
    </source>
</evidence>
<comment type="similarity">
    <text evidence="1">Belongs to the protease inhibitor I39 (alpha-2-macroglobulin) family.</text>
</comment>
<comment type="function">
    <text evidence="9">Binds covalently through a thioester bond to the pathogen surface resulting in pathogen clearance.</text>
</comment>
<keyword evidence="3 12" id="KW-0732">Signal</keyword>
<dbReference type="PROSITE" id="PS00477">
    <property type="entry name" value="ALPHA_2_MACROGLOBULIN"/>
    <property type="match status" value="1"/>
</dbReference>
<dbReference type="Gene3D" id="6.20.50.160">
    <property type="match status" value="1"/>
</dbReference>
<dbReference type="PANTHER" id="PTHR11412:SF136">
    <property type="entry name" value="CD109 ANTIGEN"/>
    <property type="match status" value="1"/>
</dbReference>
<dbReference type="Pfam" id="PF00207">
    <property type="entry name" value="A2M"/>
    <property type="match status" value="1"/>
</dbReference>
<evidence type="ECO:0000313" key="17">
    <source>
        <dbReference type="Proteomes" id="UP000008792"/>
    </source>
</evidence>
<dbReference type="SMART" id="SM01361">
    <property type="entry name" value="A2M_recep"/>
    <property type="match status" value="1"/>
</dbReference>
<dbReference type="Pfam" id="PF07703">
    <property type="entry name" value="A2M_BRD"/>
    <property type="match status" value="1"/>
</dbReference>
<dbReference type="SMART" id="SM01419">
    <property type="entry name" value="Thiol-ester_cl"/>
    <property type="match status" value="1"/>
</dbReference>
<dbReference type="Gene3D" id="2.60.40.2950">
    <property type="match status" value="1"/>
</dbReference>
<dbReference type="Proteomes" id="UP000008792">
    <property type="component" value="Unassembled WGS sequence"/>
</dbReference>
<evidence type="ECO:0000259" key="13">
    <source>
        <dbReference type="SMART" id="SM01359"/>
    </source>
</evidence>
<organism evidence="16 17">
    <name type="scientific">Drosophila virilis</name>
    <name type="common">Fruit fly</name>
    <dbReference type="NCBI Taxonomy" id="7244"/>
    <lineage>
        <taxon>Eukaryota</taxon>
        <taxon>Metazoa</taxon>
        <taxon>Ecdysozoa</taxon>
        <taxon>Arthropoda</taxon>
        <taxon>Hexapoda</taxon>
        <taxon>Insecta</taxon>
        <taxon>Pterygota</taxon>
        <taxon>Neoptera</taxon>
        <taxon>Endopterygota</taxon>
        <taxon>Diptera</taxon>
        <taxon>Brachycera</taxon>
        <taxon>Muscomorpha</taxon>
        <taxon>Ephydroidea</taxon>
        <taxon>Drosophilidae</taxon>
        <taxon>Drosophila</taxon>
    </lineage>
</organism>
<dbReference type="eggNOG" id="KOG1366">
    <property type="taxonomic scope" value="Eukaryota"/>
</dbReference>
<sequence>MRRADAFAAVIASCVALVLLQMAEPVRSEGEGQYTIVGPGTIHSHRDYNVAVAVHHTKEPVTLKIGITGPSHNETQTVELAKPDEFKQVTFKLPPLKSGDYNLTAEGVAGLDFKNSTQLSWVEFKPYIKLQTDKGKYKPGDAINYRVIFLDENLRPSEAGDDVVVWFEDTKRNRIKELKHIKTRTGVYTGKFELSEFATLGSWTLSVQHGGAYSDERVYFEVEKYVLPKYTVKMDATQHVSVKDGDMQVVVKANYTYGKPVNGKVLLNVHTDESSTWTNVDGKSERKDTPGHALIRTADMVNGKAKFDINVKEFASFLPYKTSSWYAQILATVEEDFTGVKLNETGGVQLYPYRYEMSCTDYSSCFSFVADKEHEIIFKITLVDGTLLKDTKTPVKAKFTEGIRHTRYGDESELPKIEKKSLEFETRLNESSLAVFKVVLPDLPDMENLTRYYSIELQFDGEERELYTTYPYREPKKIDPPTEEEKEKEWFKAEVQRPKDKWSLKIGTEYQVTLNSSRPLNYFVYNIVGRGNVLKTERVVLSEPQKVYNISLTPTFLTTPYGRIYVYYVDENGEFRYAEDTFHVDVELQNQIQVTAPEEVKPGADVELEIKTAPQSFVGLMAVDQSVLLLGSNNDINKDSFGWRLGRFDTHTPWQGGYSYYPGERSGVVTMTNANFFYDRTPPKYHAQTFAGGAMRKTALVSNDAAYSTTAPMGGSPEVALFAAGAGGAAPPAAPTVRKNFVETWLFEDIESTQSEIFKWVRTIPDTITSWVLTAFALHPEKGLGVTDEQLKIKTFQPFFVSVRLPYSVKRGEVINVPALVFNYLPKQLDVEVTLDNEDNEYDFVDVSNEVLGEKKRTQTVRVAANSAAGASFLLRPKIIGSILLKFTAISPLAGDAVHKTLKVVPEGVTQYKNRAFFVNLKDVHEHKDSFELDLPEELVPDSQHVEFGFVGDLLGPVIKNLEQLLHLPSGCGEQTMSKLVPNYLVHDYLQSMKKLTPELDSRIKRNLEQGYQHMFHYRHDDGSYSSFGPGKWRDEDPERNGSTWLTAYVLRSFSQIRNLIKLDEKQLESGYEFLLSRQAENGSFSEHGEFFYGSQRSALTMTANALLALLEQPKPNQTAIDKAVAYLDAHSNEKDSEQLLPRALATYALQKAKSANAAKHVAALKALAKHEEDRTWWTEDDQKLRAGKCGRWWCWIWSHDIEITSYALLSLLESEQETPNSLLDSIRWLVAQRNSFGGFASSQDTVAGLQALIQFAKKSGYEPARWDVSVSNHGQREKTEKLSLTEDNDLLLQTVEFPQGTKSLSYEAKGTGAALLQISYQYNVVEKEPKPSFKIQAIIKPESPPAKLELSVCVEYVEEGKAKASNMAILEVSLPSGYTADEESFKDIQEIERVRLVETKNDDSVVVIYFESLPRGELKCLPIEAFKTHAVANQKPAPIVLYDYYDTNKKATEYYQVESKLCDICEGDECSAKC</sequence>
<dbReference type="InterPro" id="IPR013783">
    <property type="entry name" value="Ig-like_fold"/>
</dbReference>
<dbReference type="Pfam" id="PF07677">
    <property type="entry name" value="A2M_recep"/>
    <property type="match status" value="1"/>
</dbReference>
<evidence type="ECO:0000256" key="12">
    <source>
        <dbReference type="SAM" id="SignalP"/>
    </source>
</evidence>
<dbReference type="HOGENOM" id="CLU_001634_5_3_1"/>
<feature type="domain" description="Alpha-2-macroglobulin bait region" evidence="13">
    <location>
        <begin position="493"/>
        <end position="630"/>
    </location>
</feature>
<dbReference type="InterPro" id="IPR047565">
    <property type="entry name" value="Alpha-macroglob_thiol-ester_cl"/>
</dbReference>
<evidence type="ECO:0000259" key="14">
    <source>
        <dbReference type="SMART" id="SM01360"/>
    </source>
</evidence>
<dbReference type="FunFam" id="2.60.40.1930:FF:000001">
    <property type="entry name" value="CD109 isoform 3"/>
    <property type="match status" value="1"/>
</dbReference>
<evidence type="ECO:0000313" key="16">
    <source>
        <dbReference type="EMBL" id="EDW57685.1"/>
    </source>
</evidence>
<dbReference type="GeneID" id="6633942"/>
<evidence type="ECO:0000256" key="1">
    <source>
        <dbReference type="ARBA" id="ARBA00010952"/>
    </source>
</evidence>
<keyword evidence="6" id="KW-0882">Thioester bond</keyword>
<dbReference type="Gene3D" id="2.60.40.690">
    <property type="entry name" value="Alpha-macroglobulin, receptor-binding domain"/>
    <property type="match status" value="1"/>
</dbReference>
<accession>B4M909</accession>